<sequence>MDKNGYPVLKINGERVCVRPVAFEAAYGNRLNSNMVGRPQIRMTCGMKTCINPAHMTVRTDEDRLFLEIRQEVYLNGRTRAEANPRFAFMTTPKFVDAEARRQLEIRLAREAPLTPEVQAILDQIRR</sequence>
<dbReference type="Proteomes" id="UP000069935">
    <property type="component" value="Chromosome 1"/>
</dbReference>
<evidence type="ECO:0000313" key="3">
    <source>
        <dbReference type="Proteomes" id="UP000069935"/>
    </source>
</evidence>
<evidence type="ECO:0000313" key="2">
    <source>
        <dbReference type="EMBL" id="ALG70116.1"/>
    </source>
</evidence>
<reference evidence="2 3" key="2">
    <citation type="journal article" date="2016" name="Genome Announc.">
        <title>Complete Genome Sequence of a Strain of Azospirillum thiophilum Isolated from a Sulfide Spring.</title>
        <authorList>
            <person name="Fomenkov A."/>
            <person name="Vincze T."/>
            <person name="Grabovich M."/>
            <person name="Anton B.P."/>
            <person name="Dubinina G."/>
            <person name="Orlova M."/>
            <person name="Belousova E."/>
            <person name="Roberts R.J."/>
        </authorList>
    </citation>
    <scope>NUCLEOTIDE SEQUENCE [LARGE SCALE GENOMIC DNA]</scope>
    <source>
        <strain evidence="2 3">BV-S</strain>
    </source>
</reference>
<protein>
    <submittedName>
        <fullName evidence="2">Uncharacterized protein</fullName>
    </submittedName>
</protein>
<accession>A0A0F2KZT8</accession>
<dbReference type="RefSeq" id="WP_045581515.1">
    <property type="nucleotide sequence ID" value="NZ_CP012401.1"/>
</dbReference>
<gene>
    <name evidence="1" type="ORF">AL072_03210</name>
    <name evidence="2" type="ORF">AL072_03375</name>
</gene>
<name>A0A0F2KZT8_9PROT</name>
<keyword evidence="3" id="KW-1185">Reference proteome</keyword>
<dbReference type="EMBL" id="CP012401">
    <property type="protein sequence ID" value="ALG70088.1"/>
    <property type="molecule type" value="Genomic_DNA"/>
</dbReference>
<dbReference type="KEGG" id="ati:AL072_03375"/>
<reference evidence="3" key="1">
    <citation type="submission" date="2015-08" db="EMBL/GenBank/DDBJ databases">
        <title>Complete Genome Sequence of Azospirillum thiophilum BV-S.</title>
        <authorList>
            <person name="Fomenkov A."/>
            <person name="Vincze T."/>
            <person name="Grabovich M."/>
            <person name="Dubinina G."/>
            <person name="Orlova M."/>
            <person name="Belousova E."/>
            <person name="Roberts R.J."/>
        </authorList>
    </citation>
    <scope>NUCLEOTIDE SEQUENCE [LARGE SCALE GENOMIC DNA]</scope>
    <source>
        <strain evidence="3">BV-S</strain>
    </source>
</reference>
<dbReference type="KEGG" id="ati:AL072_03210"/>
<organism evidence="2 3">
    <name type="scientific">Azospirillum thiophilum</name>
    <dbReference type="NCBI Taxonomy" id="528244"/>
    <lineage>
        <taxon>Bacteria</taxon>
        <taxon>Pseudomonadati</taxon>
        <taxon>Pseudomonadota</taxon>
        <taxon>Alphaproteobacteria</taxon>
        <taxon>Rhodospirillales</taxon>
        <taxon>Azospirillaceae</taxon>
        <taxon>Azospirillum</taxon>
    </lineage>
</organism>
<evidence type="ECO:0000313" key="1">
    <source>
        <dbReference type="EMBL" id="ALG70088.1"/>
    </source>
</evidence>
<proteinExistence type="predicted"/>
<dbReference type="EMBL" id="CP012401">
    <property type="protein sequence ID" value="ALG70116.1"/>
    <property type="molecule type" value="Genomic_DNA"/>
</dbReference>
<dbReference type="AlphaFoldDB" id="A0A0F2KZT8"/>